<organism evidence="2 3">
    <name type="scientific">Archangium minus</name>
    <dbReference type="NCBI Taxonomy" id="83450"/>
    <lineage>
        <taxon>Bacteria</taxon>
        <taxon>Pseudomonadati</taxon>
        <taxon>Myxococcota</taxon>
        <taxon>Myxococcia</taxon>
        <taxon>Myxococcales</taxon>
        <taxon>Cystobacterineae</taxon>
        <taxon>Archangiaceae</taxon>
        <taxon>Archangium</taxon>
    </lineage>
</organism>
<feature type="region of interest" description="Disordered" evidence="1">
    <location>
        <begin position="1"/>
        <end position="60"/>
    </location>
</feature>
<dbReference type="EMBL" id="CP043494">
    <property type="protein sequence ID" value="WNG46354.1"/>
    <property type="molecule type" value="Genomic_DNA"/>
</dbReference>
<evidence type="ECO:0000313" key="3">
    <source>
        <dbReference type="Proteomes" id="UP001611383"/>
    </source>
</evidence>
<dbReference type="RefSeq" id="WP_395822655.1">
    <property type="nucleotide sequence ID" value="NZ_CP043494.1"/>
</dbReference>
<gene>
    <name evidence="2" type="ORF">F0U60_21200</name>
</gene>
<proteinExistence type="predicted"/>
<evidence type="ECO:0000256" key="1">
    <source>
        <dbReference type="SAM" id="MobiDB-lite"/>
    </source>
</evidence>
<sequence length="60" mass="6975">MGQERSDVFDREGKPPARDDSQQDFEEAKQELQRRAGESEQPKHPEERTSPEYEGKEPSD</sequence>
<reference evidence="2 3" key="1">
    <citation type="submission" date="2019-08" db="EMBL/GenBank/DDBJ databases">
        <title>Archangium and Cystobacter genomes.</title>
        <authorList>
            <person name="Chen I.-C.K."/>
            <person name="Wielgoss S."/>
        </authorList>
    </citation>
    <scope>NUCLEOTIDE SEQUENCE [LARGE SCALE GENOMIC DNA]</scope>
    <source>
        <strain evidence="2 3">Cbm 6</strain>
    </source>
</reference>
<dbReference type="Proteomes" id="UP001611383">
    <property type="component" value="Chromosome"/>
</dbReference>
<name>A0ABY9WT68_9BACT</name>
<protein>
    <submittedName>
        <fullName evidence="2">Uncharacterized protein</fullName>
    </submittedName>
</protein>
<evidence type="ECO:0000313" key="2">
    <source>
        <dbReference type="EMBL" id="WNG46354.1"/>
    </source>
</evidence>
<keyword evidence="3" id="KW-1185">Reference proteome</keyword>
<accession>A0ABY9WT68</accession>